<dbReference type="RefSeq" id="WP_006502620.1">
    <property type="nucleotide sequence ID" value="NZ_BAGZ01000008.1"/>
</dbReference>
<dbReference type="Gene3D" id="3.40.50.2000">
    <property type="entry name" value="Glycogen Phosphorylase B"/>
    <property type="match status" value="2"/>
</dbReference>
<keyword evidence="2" id="KW-1185">Reference proteome</keyword>
<reference evidence="1 2" key="1">
    <citation type="submission" date="2012-08" db="EMBL/GenBank/DDBJ databases">
        <title>Whole genome shotgun sequence of Austwickia chelonae NBRC 105200.</title>
        <authorList>
            <person name="Yoshida I."/>
            <person name="Hosoyama A."/>
            <person name="Tsuchikane K."/>
            <person name="Katsumata H."/>
            <person name="Ando Y."/>
            <person name="Ohji S."/>
            <person name="Hamada M."/>
            <person name="Tamura T."/>
            <person name="Yamazoe A."/>
            <person name="Yamazaki S."/>
            <person name="Fujita N."/>
        </authorList>
    </citation>
    <scope>NUCLEOTIDE SEQUENCE [LARGE SCALE GENOMIC DNA]</scope>
    <source>
        <strain evidence="1 2">NBRC 105200</strain>
    </source>
</reference>
<dbReference type="eggNOG" id="COG0438">
    <property type="taxonomic scope" value="Bacteria"/>
</dbReference>
<dbReference type="AlphaFoldDB" id="K6V6K7"/>
<evidence type="ECO:0008006" key="3">
    <source>
        <dbReference type="Google" id="ProtNLM"/>
    </source>
</evidence>
<name>K6V6K7_9MICO</name>
<dbReference type="SUPFAM" id="SSF53756">
    <property type="entry name" value="UDP-Glycosyltransferase/glycogen phosphorylase"/>
    <property type="match status" value="1"/>
</dbReference>
<proteinExistence type="predicted"/>
<dbReference type="STRING" id="100225.SAMN05421595_0380"/>
<sequence>MTRHTASTTESTVLHVVLGPDTHGVTRHAHTLLAEPALARHRRIHLTDPSGLTCLPTADLTHLHLTDHLVADSAEACADVIQRLAGHRHISLTLHDLPHPDDDPARYQRRARGYARMAAAAETVVVASRHEARLLQNCLPPGERPTPVEVVPLPIPPPTFPHPTPGRPRRHPHTGNNQDLVVLGFLYPGKGHVDVLETIAELPPQIGMIALGAPSPGHTGLVEQLHRHASELGRRLLVTGHVPDRSLLEKLWTAGIPVAPHRQVSASGTLNTWIAAGRRPLAPASPYVTELLERNPDSILDYGPGTDHTDLHEAATAALADPWLTWQDPRRPHPGPRAADCAAVYADVLDRTVVRLTAGAHHAVT</sequence>
<organism evidence="1 2">
    <name type="scientific">Austwickia chelonae NBRC 105200</name>
    <dbReference type="NCBI Taxonomy" id="1184607"/>
    <lineage>
        <taxon>Bacteria</taxon>
        <taxon>Bacillati</taxon>
        <taxon>Actinomycetota</taxon>
        <taxon>Actinomycetes</taxon>
        <taxon>Micrococcales</taxon>
        <taxon>Dermatophilaceae</taxon>
        <taxon>Austwickia</taxon>
    </lineage>
</organism>
<dbReference type="EMBL" id="BAGZ01000008">
    <property type="protein sequence ID" value="GAB77868.1"/>
    <property type="molecule type" value="Genomic_DNA"/>
</dbReference>
<evidence type="ECO:0000313" key="2">
    <source>
        <dbReference type="Proteomes" id="UP000008495"/>
    </source>
</evidence>
<accession>K6V6K7</accession>
<protein>
    <recommendedName>
        <fullName evidence="3">Glycosyltransferase subfamily 4-like N-terminal domain-containing protein</fullName>
    </recommendedName>
</protein>
<gene>
    <name evidence="1" type="ORF">AUCHE_08_01100</name>
</gene>
<dbReference type="Proteomes" id="UP000008495">
    <property type="component" value="Unassembled WGS sequence"/>
</dbReference>
<comment type="caution">
    <text evidence="1">The sequence shown here is derived from an EMBL/GenBank/DDBJ whole genome shotgun (WGS) entry which is preliminary data.</text>
</comment>
<evidence type="ECO:0000313" key="1">
    <source>
        <dbReference type="EMBL" id="GAB77868.1"/>
    </source>
</evidence>